<evidence type="ECO:0000256" key="2">
    <source>
        <dbReference type="SAM" id="Phobius"/>
    </source>
</evidence>
<evidence type="ECO:0000256" key="1">
    <source>
        <dbReference type="SAM" id="MobiDB-lite"/>
    </source>
</evidence>
<organism evidence="3 4">
    <name type="scientific">Aegilops tauschii subsp. strangulata</name>
    <name type="common">Goatgrass</name>
    <dbReference type="NCBI Taxonomy" id="200361"/>
    <lineage>
        <taxon>Eukaryota</taxon>
        <taxon>Viridiplantae</taxon>
        <taxon>Streptophyta</taxon>
        <taxon>Embryophyta</taxon>
        <taxon>Tracheophyta</taxon>
        <taxon>Spermatophyta</taxon>
        <taxon>Magnoliopsida</taxon>
        <taxon>Liliopsida</taxon>
        <taxon>Poales</taxon>
        <taxon>Poaceae</taxon>
        <taxon>BOP clade</taxon>
        <taxon>Pooideae</taxon>
        <taxon>Triticodae</taxon>
        <taxon>Triticeae</taxon>
        <taxon>Triticinae</taxon>
        <taxon>Aegilops</taxon>
    </lineage>
</organism>
<evidence type="ECO:0000313" key="4">
    <source>
        <dbReference type="Proteomes" id="UP000015105"/>
    </source>
</evidence>
<feature type="transmembrane region" description="Helical" evidence="2">
    <location>
        <begin position="14"/>
        <end position="35"/>
    </location>
</feature>
<keyword evidence="2" id="KW-0472">Membrane</keyword>
<name>A0A453M7U9_AEGTS</name>
<reference evidence="4" key="2">
    <citation type="journal article" date="2017" name="Nat. Plants">
        <title>The Aegilops tauschii genome reveals multiple impacts of transposons.</title>
        <authorList>
            <person name="Zhao G."/>
            <person name="Zou C."/>
            <person name="Li K."/>
            <person name="Wang K."/>
            <person name="Li T."/>
            <person name="Gao L."/>
            <person name="Zhang X."/>
            <person name="Wang H."/>
            <person name="Yang Z."/>
            <person name="Liu X."/>
            <person name="Jiang W."/>
            <person name="Mao L."/>
            <person name="Kong X."/>
            <person name="Jiao Y."/>
            <person name="Jia J."/>
        </authorList>
    </citation>
    <scope>NUCLEOTIDE SEQUENCE [LARGE SCALE GENOMIC DNA]</scope>
    <source>
        <strain evidence="4">cv. AL8/78</strain>
    </source>
</reference>
<feature type="compositionally biased region" description="Basic residues" evidence="1">
    <location>
        <begin position="62"/>
        <end position="76"/>
    </location>
</feature>
<proteinExistence type="predicted"/>
<keyword evidence="2" id="KW-1133">Transmembrane helix</keyword>
<dbReference type="AlphaFoldDB" id="A0A453M7U9"/>
<protein>
    <submittedName>
        <fullName evidence="3">Uncharacterized protein</fullName>
    </submittedName>
</protein>
<evidence type="ECO:0000313" key="3">
    <source>
        <dbReference type="EnsemblPlants" id="AET5Gv21082100.1"/>
    </source>
</evidence>
<dbReference type="EnsemblPlants" id="AET5Gv21082100.1">
    <property type="protein sequence ID" value="AET5Gv21082100.1"/>
    <property type="gene ID" value="AET5Gv21082100"/>
</dbReference>
<feature type="compositionally biased region" description="Low complexity" evidence="1">
    <location>
        <begin position="49"/>
        <end position="61"/>
    </location>
</feature>
<reference evidence="3" key="5">
    <citation type="journal article" date="2021" name="G3 (Bethesda)">
        <title>Aegilops tauschii genome assembly Aet v5.0 features greater sequence contiguity and improved annotation.</title>
        <authorList>
            <person name="Wang L."/>
            <person name="Zhu T."/>
            <person name="Rodriguez J.C."/>
            <person name="Deal K.R."/>
            <person name="Dubcovsky J."/>
            <person name="McGuire P.E."/>
            <person name="Lux T."/>
            <person name="Spannagl M."/>
            <person name="Mayer K.F.X."/>
            <person name="Baldrich P."/>
            <person name="Meyers B.C."/>
            <person name="Huo N."/>
            <person name="Gu Y.Q."/>
            <person name="Zhou H."/>
            <person name="Devos K.M."/>
            <person name="Bennetzen J.L."/>
            <person name="Unver T."/>
            <person name="Budak H."/>
            <person name="Gulick P.J."/>
            <person name="Galiba G."/>
            <person name="Kalapos B."/>
            <person name="Nelson D.R."/>
            <person name="Li P."/>
            <person name="You F.M."/>
            <person name="Luo M.C."/>
            <person name="Dvorak J."/>
        </authorList>
    </citation>
    <scope>NUCLEOTIDE SEQUENCE [LARGE SCALE GENOMIC DNA]</scope>
    <source>
        <strain evidence="3">cv. AL8/78</strain>
    </source>
</reference>
<accession>A0A453M7U9</accession>
<reference evidence="3" key="3">
    <citation type="journal article" date="2017" name="Nature">
        <title>Genome sequence of the progenitor of the wheat D genome Aegilops tauschii.</title>
        <authorList>
            <person name="Luo M.C."/>
            <person name="Gu Y.Q."/>
            <person name="Puiu D."/>
            <person name="Wang H."/>
            <person name="Twardziok S.O."/>
            <person name="Deal K.R."/>
            <person name="Huo N."/>
            <person name="Zhu T."/>
            <person name="Wang L."/>
            <person name="Wang Y."/>
            <person name="McGuire P.E."/>
            <person name="Liu S."/>
            <person name="Long H."/>
            <person name="Ramasamy R.K."/>
            <person name="Rodriguez J.C."/>
            <person name="Van S.L."/>
            <person name="Yuan L."/>
            <person name="Wang Z."/>
            <person name="Xia Z."/>
            <person name="Xiao L."/>
            <person name="Anderson O.D."/>
            <person name="Ouyang S."/>
            <person name="Liang Y."/>
            <person name="Zimin A.V."/>
            <person name="Pertea G."/>
            <person name="Qi P."/>
            <person name="Bennetzen J.L."/>
            <person name="Dai X."/>
            <person name="Dawson M.W."/>
            <person name="Muller H.G."/>
            <person name="Kugler K."/>
            <person name="Rivarola-Duarte L."/>
            <person name="Spannagl M."/>
            <person name="Mayer K.F.X."/>
            <person name="Lu F.H."/>
            <person name="Bevan M.W."/>
            <person name="Leroy P."/>
            <person name="Li P."/>
            <person name="You F.M."/>
            <person name="Sun Q."/>
            <person name="Liu Z."/>
            <person name="Lyons E."/>
            <person name="Wicker T."/>
            <person name="Salzberg S.L."/>
            <person name="Devos K.M."/>
            <person name="Dvorak J."/>
        </authorList>
    </citation>
    <scope>NUCLEOTIDE SEQUENCE [LARGE SCALE GENOMIC DNA]</scope>
    <source>
        <strain evidence="3">cv. AL8/78</strain>
    </source>
</reference>
<feature type="region of interest" description="Disordered" evidence="1">
    <location>
        <begin position="36"/>
        <end position="87"/>
    </location>
</feature>
<reference evidence="3" key="4">
    <citation type="submission" date="2019-03" db="UniProtKB">
        <authorList>
            <consortium name="EnsemblPlants"/>
        </authorList>
    </citation>
    <scope>IDENTIFICATION</scope>
</reference>
<reference evidence="4" key="1">
    <citation type="journal article" date="2014" name="Science">
        <title>Ancient hybridizations among the ancestral genomes of bread wheat.</title>
        <authorList>
            <consortium name="International Wheat Genome Sequencing Consortium,"/>
            <person name="Marcussen T."/>
            <person name="Sandve S.R."/>
            <person name="Heier L."/>
            <person name="Spannagl M."/>
            <person name="Pfeifer M."/>
            <person name="Jakobsen K.S."/>
            <person name="Wulff B.B."/>
            <person name="Steuernagel B."/>
            <person name="Mayer K.F."/>
            <person name="Olsen O.A."/>
        </authorList>
    </citation>
    <scope>NUCLEOTIDE SEQUENCE [LARGE SCALE GENOMIC DNA]</scope>
    <source>
        <strain evidence="4">cv. AL8/78</strain>
    </source>
</reference>
<keyword evidence="2" id="KW-0812">Transmembrane</keyword>
<sequence length="104" mass="11472">VHHTGRFCSSRRSFLIYFLLISLERAISSFCTAAGRDSLGGRRVHPHTGTSSRASSAPRGSSRSRRGTWGPRRHRIGPLTRSCSCRSTSGNCLHTRLKSDESIT</sequence>
<dbReference type="Proteomes" id="UP000015105">
    <property type="component" value="Chromosome 5D"/>
</dbReference>
<dbReference type="Gramene" id="AET5Gv21082100.1">
    <property type="protein sequence ID" value="AET5Gv21082100.1"/>
    <property type="gene ID" value="AET5Gv21082100"/>
</dbReference>
<keyword evidence="4" id="KW-1185">Reference proteome</keyword>